<gene>
    <name evidence="6" type="ORF">GRI99_04600</name>
</gene>
<keyword evidence="7" id="KW-1185">Reference proteome</keyword>
<proteinExistence type="predicted"/>
<reference evidence="6 7" key="1">
    <citation type="submission" date="2019-12" db="EMBL/GenBank/DDBJ databases">
        <title>Genomic-based taxomic classification of the family Erythrobacteraceae.</title>
        <authorList>
            <person name="Xu L."/>
        </authorList>
    </citation>
    <scope>NUCLEOTIDE SEQUENCE [LARGE SCALE GENOMIC DNA]</scope>
    <source>
        <strain evidence="6 7">M0322</strain>
    </source>
</reference>
<dbReference type="Gene3D" id="3.55.30.10">
    <property type="entry name" value="Hsp33 domain"/>
    <property type="match status" value="1"/>
</dbReference>
<evidence type="ECO:0000256" key="5">
    <source>
        <dbReference type="ARBA" id="ARBA00023284"/>
    </source>
</evidence>
<evidence type="ECO:0000256" key="4">
    <source>
        <dbReference type="ARBA" id="ARBA00023186"/>
    </source>
</evidence>
<name>A0A844YRD2_9SPHN</name>
<keyword evidence="1" id="KW-0963">Cytoplasm</keyword>
<dbReference type="InterPro" id="IPR016153">
    <property type="entry name" value="Heat_shock_Hsp33_N"/>
</dbReference>
<dbReference type="PANTHER" id="PTHR30111">
    <property type="entry name" value="33 KDA CHAPERONIN"/>
    <property type="match status" value="1"/>
</dbReference>
<evidence type="ECO:0000256" key="2">
    <source>
        <dbReference type="ARBA" id="ARBA00022833"/>
    </source>
</evidence>
<dbReference type="GO" id="GO:0044183">
    <property type="term" value="F:protein folding chaperone"/>
    <property type="evidence" value="ECO:0007669"/>
    <property type="project" value="TreeGrafter"/>
</dbReference>
<dbReference type="Pfam" id="PF01430">
    <property type="entry name" value="HSP33"/>
    <property type="match status" value="1"/>
</dbReference>
<dbReference type="CDD" id="cd00498">
    <property type="entry name" value="Hsp33"/>
    <property type="match status" value="1"/>
</dbReference>
<accession>A0A844YRD2</accession>
<dbReference type="InterPro" id="IPR016154">
    <property type="entry name" value="Heat_shock_Hsp33_C"/>
</dbReference>
<dbReference type="PIRSF" id="PIRSF005261">
    <property type="entry name" value="Heat_shock_Hsp33"/>
    <property type="match status" value="1"/>
</dbReference>
<keyword evidence="3" id="KW-1015">Disulfide bond</keyword>
<comment type="caution">
    <text evidence="6">The sequence shown here is derived from an EMBL/GenBank/DDBJ whole genome shotgun (WGS) entry which is preliminary data.</text>
</comment>
<dbReference type="SUPFAM" id="SSF118352">
    <property type="entry name" value="HSP33 redox switch-like"/>
    <property type="match status" value="1"/>
</dbReference>
<evidence type="ECO:0000256" key="1">
    <source>
        <dbReference type="ARBA" id="ARBA00022490"/>
    </source>
</evidence>
<dbReference type="GO" id="GO:0005737">
    <property type="term" value="C:cytoplasm"/>
    <property type="evidence" value="ECO:0007669"/>
    <property type="project" value="InterPro"/>
</dbReference>
<protein>
    <submittedName>
        <fullName evidence="6">Hsp33 family molecular chaperone HslO</fullName>
    </submittedName>
</protein>
<sequence length="301" mass="32992">MPDSLPDQPATGFDRLVSFTIPAQDCRGRVVRLGPVLDEILAAHDYPPAIKLVLAEALVLTALVGGLLKDADDQLTIQAQANGGVISLLVCDYHDGALRGYVQHDPAEFDTLGSNPDLPALFGEGYLALTFDMGGEGKRYQGIVPLEGQSLTEALQAYFGQSEQVPTLIRTGLKSGAAGNVGGGLLVQHLPDGEDGRERLHARLNHPQWEHVSLLAQTIQPEELIEQDLSLEEIVWRLYHEEDRILVERGASLCKGCRCSAQHFEQVLARFSHVDRVEMKDETGVIRIDCAFCSRQFCVQD</sequence>
<dbReference type="Gene3D" id="1.10.287.480">
    <property type="entry name" value="helix hairpin bin"/>
    <property type="match status" value="1"/>
</dbReference>
<evidence type="ECO:0000313" key="6">
    <source>
        <dbReference type="EMBL" id="MXO70915.1"/>
    </source>
</evidence>
<dbReference type="EMBL" id="WTYV01000001">
    <property type="protein sequence ID" value="MXO70915.1"/>
    <property type="molecule type" value="Genomic_DNA"/>
</dbReference>
<dbReference type="AlphaFoldDB" id="A0A844YRD2"/>
<dbReference type="InterPro" id="IPR023212">
    <property type="entry name" value="Hsp33_helix_hairpin_bin_dom_sf"/>
</dbReference>
<keyword evidence="2" id="KW-0862">Zinc</keyword>
<dbReference type="GO" id="GO:0051082">
    <property type="term" value="F:unfolded protein binding"/>
    <property type="evidence" value="ECO:0007669"/>
    <property type="project" value="InterPro"/>
</dbReference>
<dbReference type="Gene3D" id="3.90.1280.10">
    <property type="entry name" value="HSP33 redox switch-like"/>
    <property type="match status" value="1"/>
</dbReference>
<organism evidence="6 7">
    <name type="scientific">Alteraurantiacibacter buctensis</name>
    <dbReference type="NCBI Taxonomy" id="1503981"/>
    <lineage>
        <taxon>Bacteria</taxon>
        <taxon>Pseudomonadati</taxon>
        <taxon>Pseudomonadota</taxon>
        <taxon>Alphaproteobacteria</taxon>
        <taxon>Sphingomonadales</taxon>
        <taxon>Erythrobacteraceae</taxon>
        <taxon>Alteraurantiacibacter</taxon>
    </lineage>
</organism>
<keyword evidence="4" id="KW-0143">Chaperone</keyword>
<dbReference type="PANTHER" id="PTHR30111:SF1">
    <property type="entry name" value="33 KDA CHAPERONIN"/>
    <property type="match status" value="1"/>
</dbReference>
<dbReference type="InterPro" id="IPR000397">
    <property type="entry name" value="Heat_shock_Hsp33"/>
</dbReference>
<evidence type="ECO:0000256" key="3">
    <source>
        <dbReference type="ARBA" id="ARBA00023157"/>
    </source>
</evidence>
<dbReference type="OrthoDB" id="9793753at2"/>
<evidence type="ECO:0000313" key="7">
    <source>
        <dbReference type="Proteomes" id="UP000466966"/>
    </source>
</evidence>
<keyword evidence="5" id="KW-0676">Redox-active center</keyword>
<dbReference type="Proteomes" id="UP000466966">
    <property type="component" value="Unassembled WGS sequence"/>
</dbReference>
<dbReference type="GO" id="GO:0042026">
    <property type="term" value="P:protein refolding"/>
    <property type="evidence" value="ECO:0007669"/>
    <property type="project" value="TreeGrafter"/>
</dbReference>
<dbReference type="SUPFAM" id="SSF64397">
    <property type="entry name" value="Hsp33 domain"/>
    <property type="match status" value="1"/>
</dbReference>